<dbReference type="Proteomes" id="UP000002384">
    <property type="component" value="Chromosome"/>
</dbReference>
<dbReference type="HOGENOM" id="CLU_056375_0_0_3"/>
<sequence length="431" mass="49838">MLQQIEAIGQEFHEATKHSYLSVMMDPNYIDASTQPSVFKRYPHFYQRFPLDPDNPIHCFIRLTSSITWKKFAGNNSYFLRVNPSAGALYPTEIYVQIRGVKGFVDGLYHLEVQNNCLTLIYELVDDGIDNYVLHQQLVKGFIFLVSCAYFRSSWKYKNRSLRYCFLDSGHHLGTIEASAYLYQQNIKAIFEFDKRGLNQVLGLENQEFITAAVVSGHLKDKPVKRLRSQLPFVAATDYFEANPFVEEGYKSTVVPTHLTNISQVKVPGFKFDHDHFYQTVLQRRSARFFGKQVITKFEFSQILAYLDYPLNTDSLERIEIYSIINRVEGMQKGVYQGEKLIKTDDFSEKAGYLCINQALARDSAVTFFFVCDYRNYQTAMQWVGWLGHRLYLISNYLNIGCSGIGAYYDDETQEFLETPKPVLYGMAIGR</sequence>
<dbReference type="NCBIfam" id="TIGR03605">
    <property type="entry name" value="antibiot_sagB"/>
    <property type="match status" value="1"/>
</dbReference>
<protein>
    <recommendedName>
        <fullName evidence="1">Nitroreductase domain-containing protein</fullName>
    </recommendedName>
</protein>
<reference evidence="3" key="1">
    <citation type="journal article" date="2011" name="MBio">
        <title>Novel metabolic attributes of the genus Cyanothece, comprising a group of unicellular nitrogen-fixing Cyanobacteria.</title>
        <authorList>
            <person name="Bandyopadhyay A."/>
            <person name="Elvitigala T."/>
            <person name="Welsh E."/>
            <person name="Stockel J."/>
            <person name="Liberton M."/>
            <person name="Min H."/>
            <person name="Sherman L.A."/>
            <person name="Pakrasi H.B."/>
        </authorList>
    </citation>
    <scope>NUCLEOTIDE SEQUENCE [LARGE SCALE GENOMIC DNA]</scope>
    <source>
        <strain evidence="3">PCC 7424</strain>
    </source>
</reference>
<dbReference type="PANTHER" id="PTHR42741:SF3">
    <property type="entry name" value="NITROREDUCTASE FAMILY PROTEIN"/>
    <property type="match status" value="1"/>
</dbReference>
<dbReference type="InterPro" id="IPR020051">
    <property type="entry name" value="SagB-type_dehydrogenase"/>
</dbReference>
<dbReference type="Pfam" id="PF00881">
    <property type="entry name" value="Nitroreductase"/>
    <property type="match status" value="1"/>
</dbReference>
<dbReference type="SUPFAM" id="SSF55469">
    <property type="entry name" value="FMN-dependent nitroreductase-like"/>
    <property type="match status" value="2"/>
</dbReference>
<keyword evidence="3" id="KW-1185">Reference proteome</keyword>
<evidence type="ECO:0000259" key="1">
    <source>
        <dbReference type="Pfam" id="PF00881"/>
    </source>
</evidence>
<dbReference type="Gene3D" id="3.40.109.10">
    <property type="entry name" value="NADH Oxidase"/>
    <property type="match status" value="2"/>
</dbReference>
<dbReference type="GO" id="GO:0016491">
    <property type="term" value="F:oxidoreductase activity"/>
    <property type="evidence" value="ECO:0007669"/>
    <property type="project" value="InterPro"/>
</dbReference>
<name>B7KG56_GLOC7</name>
<dbReference type="RefSeq" id="WP_015954133.1">
    <property type="nucleotide sequence ID" value="NC_011729.1"/>
</dbReference>
<organism evidence="2 3">
    <name type="scientific">Gloeothece citriformis (strain PCC 7424)</name>
    <name type="common">Cyanothece sp. (strain PCC 7424)</name>
    <dbReference type="NCBI Taxonomy" id="65393"/>
    <lineage>
        <taxon>Bacteria</taxon>
        <taxon>Bacillati</taxon>
        <taxon>Cyanobacteriota</taxon>
        <taxon>Cyanophyceae</taxon>
        <taxon>Oscillatoriophycideae</taxon>
        <taxon>Chroococcales</taxon>
        <taxon>Aphanothecaceae</taxon>
        <taxon>Gloeothece</taxon>
        <taxon>Gloeothece citriformis</taxon>
    </lineage>
</organism>
<dbReference type="InterPro" id="IPR000415">
    <property type="entry name" value="Nitroreductase-like"/>
</dbReference>
<dbReference type="CDD" id="cd02142">
    <property type="entry name" value="McbC_SagB-like_oxidoreductase"/>
    <property type="match status" value="1"/>
</dbReference>
<evidence type="ECO:0000313" key="2">
    <source>
        <dbReference type="EMBL" id="ACK70527.1"/>
    </source>
</evidence>
<proteinExistence type="predicted"/>
<dbReference type="AlphaFoldDB" id="B7KG56"/>
<feature type="domain" description="Nitroreductase" evidence="1">
    <location>
        <begin position="282"/>
        <end position="431"/>
    </location>
</feature>
<dbReference type="OrthoDB" id="9801593at2"/>
<accession>B7KG56</accession>
<evidence type="ECO:0000313" key="3">
    <source>
        <dbReference type="Proteomes" id="UP000002384"/>
    </source>
</evidence>
<dbReference type="eggNOG" id="COG0778">
    <property type="taxonomic scope" value="Bacteria"/>
</dbReference>
<dbReference type="PANTHER" id="PTHR42741">
    <property type="entry name" value="NITROREDUCTASE FAMILY PROTEIN"/>
    <property type="match status" value="1"/>
</dbReference>
<dbReference type="STRING" id="65393.PCC7424_2100"/>
<dbReference type="KEGG" id="cyc:PCC7424_2100"/>
<gene>
    <name evidence="2" type="ordered locus">PCC7424_2100</name>
</gene>
<dbReference type="EMBL" id="CP001291">
    <property type="protein sequence ID" value="ACK70527.1"/>
    <property type="molecule type" value="Genomic_DNA"/>
</dbReference>
<dbReference type="InterPro" id="IPR029479">
    <property type="entry name" value="Nitroreductase"/>
</dbReference>